<evidence type="ECO:0000313" key="1">
    <source>
        <dbReference type="EMBL" id="XCG49555.1"/>
    </source>
</evidence>
<dbReference type="EMBL" id="CP159253">
    <property type="protein sequence ID" value="XCG49555.1"/>
    <property type="molecule type" value="Genomic_DNA"/>
</dbReference>
<proteinExistence type="predicted"/>
<protein>
    <submittedName>
        <fullName evidence="1">Uncharacterized protein</fullName>
    </submittedName>
</protein>
<organism evidence="1">
    <name type="scientific">Mesorhizobium sp. WSM2240</name>
    <dbReference type="NCBI Taxonomy" id="3228851"/>
    <lineage>
        <taxon>Bacteria</taxon>
        <taxon>Pseudomonadati</taxon>
        <taxon>Pseudomonadota</taxon>
        <taxon>Alphaproteobacteria</taxon>
        <taxon>Hyphomicrobiales</taxon>
        <taxon>Phyllobacteriaceae</taxon>
        <taxon>Mesorhizobium</taxon>
    </lineage>
</organism>
<dbReference type="AlphaFoldDB" id="A0AAU8CU89"/>
<name>A0AAU8CU89_9HYPH</name>
<sequence length="171" mass="18817">MNEESLETRARAVRGFFVAWLAATKGTEDISLHYDLSHKDGRIADGRVVAELTQALRQRGVPCHIAVDAAARVQAGDTVGVEIELVFSRKEFETQMEAQGIHAKWRGGEPRQPFTLNLARNHERSSGVWPKAVCSALKTRGLAEDEADDVAVRLAAGDGIEGVVLWWVRSK</sequence>
<gene>
    <name evidence="1" type="ORF">ABVK50_02705</name>
</gene>
<dbReference type="RefSeq" id="WP_353642913.1">
    <property type="nucleotide sequence ID" value="NZ_CP159253.1"/>
</dbReference>
<accession>A0AAU8CU89</accession>
<reference evidence="1" key="1">
    <citation type="submission" date="2024-06" db="EMBL/GenBank/DDBJ databases">
        <title>Mesorhizobium karijinii sp. nov., a symbiont of the iconic Swainsona formosa from arid Australia.</title>
        <authorList>
            <person name="Hill Y.J."/>
            <person name="Watkin E.L.J."/>
            <person name="O'Hara G.W."/>
            <person name="Terpolilli J."/>
            <person name="Tye M.L."/>
            <person name="Kohlmeier M.G."/>
        </authorList>
    </citation>
    <scope>NUCLEOTIDE SEQUENCE</scope>
    <source>
        <strain evidence="1">WSM2240</strain>
    </source>
</reference>